<dbReference type="Gene3D" id="2.30.110.10">
    <property type="entry name" value="Electron Transport, Fmn-binding Protein, Chain A"/>
    <property type="match status" value="1"/>
</dbReference>
<dbReference type="InterPro" id="IPR019920">
    <property type="entry name" value="F420-binding_dom_put"/>
</dbReference>
<evidence type="ECO:0000313" key="4">
    <source>
        <dbReference type="Proteomes" id="UP000612362"/>
    </source>
</evidence>
<dbReference type="RefSeq" id="WP_220191615.1">
    <property type="nucleotide sequence ID" value="NZ_BNJF01000001.1"/>
</dbReference>
<dbReference type="PANTHER" id="PTHR35176:SF6">
    <property type="entry name" value="HEME OXYGENASE HI_0854-RELATED"/>
    <property type="match status" value="1"/>
</dbReference>
<feature type="domain" description="Pyridoxamine 5'-phosphate oxidase N-terminal" evidence="2">
    <location>
        <begin position="3"/>
        <end position="127"/>
    </location>
</feature>
<keyword evidence="1" id="KW-0560">Oxidoreductase</keyword>
<dbReference type="GO" id="GO:0016627">
    <property type="term" value="F:oxidoreductase activity, acting on the CH-CH group of donors"/>
    <property type="evidence" value="ECO:0007669"/>
    <property type="project" value="TreeGrafter"/>
</dbReference>
<dbReference type="EMBL" id="BNJF01000001">
    <property type="protein sequence ID" value="GHO42019.1"/>
    <property type="molecule type" value="Genomic_DNA"/>
</dbReference>
<proteinExistence type="predicted"/>
<dbReference type="SUPFAM" id="SSF50475">
    <property type="entry name" value="FMN-binding split barrel"/>
    <property type="match status" value="1"/>
</dbReference>
<reference evidence="3" key="1">
    <citation type="submission" date="2020-10" db="EMBL/GenBank/DDBJ databases">
        <title>Taxonomic study of unclassified bacteria belonging to the class Ktedonobacteria.</title>
        <authorList>
            <person name="Yabe S."/>
            <person name="Wang C.M."/>
            <person name="Zheng Y."/>
            <person name="Sakai Y."/>
            <person name="Cavaletti L."/>
            <person name="Monciardini P."/>
            <person name="Donadio S."/>
        </authorList>
    </citation>
    <scope>NUCLEOTIDE SEQUENCE</scope>
    <source>
        <strain evidence="3">SOSP1-1</strain>
    </source>
</reference>
<keyword evidence="4" id="KW-1185">Reference proteome</keyword>
<dbReference type="AlphaFoldDB" id="A0A8J3HXX9"/>
<accession>A0A8J3HXX9</accession>
<protein>
    <submittedName>
        <fullName evidence="3">PPOX class F420-dependent enzyme</fullName>
    </submittedName>
</protein>
<evidence type="ECO:0000259" key="2">
    <source>
        <dbReference type="Pfam" id="PF01243"/>
    </source>
</evidence>
<name>A0A8J3HXX9_9CHLR</name>
<evidence type="ECO:0000313" key="3">
    <source>
        <dbReference type="EMBL" id="GHO42019.1"/>
    </source>
</evidence>
<evidence type="ECO:0000256" key="1">
    <source>
        <dbReference type="ARBA" id="ARBA00023002"/>
    </source>
</evidence>
<gene>
    <name evidence="3" type="ORF">KSX_01820</name>
</gene>
<dbReference type="NCBIfam" id="TIGR03618">
    <property type="entry name" value="Rv1155_F420"/>
    <property type="match status" value="1"/>
</dbReference>
<dbReference type="Proteomes" id="UP000612362">
    <property type="component" value="Unassembled WGS sequence"/>
</dbReference>
<comment type="caution">
    <text evidence="3">The sequence shown here is derived from an EMBL/GenBank/DDBJ whole genome shotgun (WGS) entry which is preliminary data.</text>
</comment>
<dbReference type="PANTHER" id="PTHR35176">
    <property type="entry name" value="HEME OXYGENASE HI_0854-RELATED"/>
    <property type="match status" value="1"/>
</dbReference>
<dbReference type="Pfam" id="PF01243">
    <property type="entry name" value="PNPOx_N"/>
    <property type="match status" value="1"/>
</dbReference>
<dbReference type="InterPro" id="IPR052019">
    <property type="entry name" value="F420H2_bilvrd_red/Heme_oxyg"/>
</dbReference>
<dbReference type="InterPro" id="IPR012349">
    <property type="entry name" value="Split_barrel_FMN-bd"/>
</dbReference>
<organism evidence="3 4">
    <name type="scientific">Ktedonospora formicarum</name>
    <dbReference type="NCBI Taxonomy" id="2778364"/>
    <lineage>
        <taxon>Bacteria</taxon>
        <taxon>Bacillati</taxon>
        <taxon>Chloroflexota</taxon>
        <taxon>Ktedonobacteria</taxon>
        <taxon>Ktedonobacterales</taxon>
        <taxon>Ktedonobacteraceae</taxon>
        <taxon>Ktedonospora</taxon>
    </lineage>
</organism>
<dbReference type="InterPro" id="IPR011576">
    <property type="entry name" value="Pyridox_Oxase_N"/>
</dbReference>
<sequence length="128" mass="14351">MISEQQATLLAQPKIAVIGVNRTSGAPQLTAVWFAWDGKDFFFSTSKDRAKYVNIKRNPAISLLIEDTATFTTVVAYGQAEIIEHNVVELTRPIIEKYVPEAQREDMLKSVANDPNRVIVVLHPEKII</sequence>
<dbReference type="GO" id="GO:0005829">
    <property type="term" value="C:cytosol"/>
    <property type="evidence" value="ECO:0007669"/>
    <property type="project" value="TreeGrafter"/>
</dbReference>
<dbReference type="GO" id="GO:0070967">
    <property type="term" value="F:coenzyme F420 binding"/>
    <property type="evidence" value="ECO:0007669"/>
    <property type="project" value="TreeGrafter"/>
</dbReference>